<organism evidence="2 3">
    <name type="scientific">Oryza rufipogon</name>
    <name type="common">Brownbeard rice</name>
    <name type="synonym">Asian wild rice</name>
    <dbReference type="NCBI Taxonomy" id="4529"/>
    <lineage>
        <taxon>Eukaryota</taxon>
        <taxon>Viridiplantae</taxon>
        <taxon>Streptophyta</taxon>
        <taxon>Embryophyta</taxon>
        <taxon>Tracheophyta</taxon>
        <taxon>Spermatophyta</taxon>
        <taxon>Magnoliopsida</taxon>
        <taxon>Liliopsida</taxon>
        <taxon>Poales</taxon>
        <taxon>Poaceae</taxon>
        <taxon>BOP clade</taxon>
        <taxon>Oryzoideae</taxon>
        <taxon>Oryzeae</taxon>
        <taxon>Oryzinae</taxon>
        <taxon>Oryza</taxon>
    </lineage>
</organism>
<dbReference type="EnsemblPlants" id="ORUFI10G07690.1">
    <property type="protein sequence ID" value="ORUFI10G07690.1"/>
    <property type="gene ID" value="ORUFI10G07690"/>
</dbReference>
<evidence type="ECO:0000313" key="3">
    <source>
        <dbReference type="Proteomes" id="UP000008022"/>
    </source>
</evidence>
<reference evidence="3" key="1">
    <citation type="submission" date="2013-06" db="EMBL/GenBank/DDBJ databases">
        <authorList>
            <person name="Zhao Q."/>
        </authorList>
    </citation>
    <scope>NUCLEOTIDE SEQUENCE</scope>
    <source>
        <strain evidence="3">cv. W1943</strain>
    </source>
</reference>
<feature type="region of interest" description="Disordered" evidence="1">
    <location>
        <begin position="1"/>
        <end position="33"/>
    </location>
</feature>
<name>A0A0E0QY34_ORYRU</name>
<evidence type="ECO:0000256" key="1">
    <source>
        <dbReference type="SAM" id="MobiDB-lite"/>
    </source>
</evidence>
<protein>
    <submittedName>
        <fullName evidence="2">Uncharacterized protein</fullName>
    </submittedName>
</protein>
<dbReference type="Gramene" id="ORUFI10G07690.1">
    <property type="protein sequence ID" value="ORUFI10G07690.1"/>
    <property type="gene ID" value="ORUFI10G07690"/>
</dbReference>
<accession>A0A0E0QY34</accession>
<dbReference type="Proteomes" id="UP000008022">
    <property type="component" value="Unassembled WGS sequence"/>
</dbReference>
<sequence>MADGTAALRPAPRLGPTRLRPSQLAPLRRPQMQPQIQGVHHVNAANAAAESDYPRSTFLIMSNLSVN</sequence>
<dbReference type="AlphaFoldDB" id="A0A0E0QY34"/>
<evidence type="ECO:0000313" key="2">
    <source>
        <dbReference type="EnsemblPlants" id="ORUFI10G07690.1"/>
    </source>
</evidence>
<reference evidence="2" key="2">
    <citation type="submission" date="2015-06" db="UniProtKB">
        <authorList>
            <consortium name="EnsemblPlants"/>
        </authorList>
    </citation>
    <scope>IDENTIFICATION</scope>
</reference>
<proteinExistence type="predicted"/>
<keyword evidence="3" id="KW-1185">Reference proteome</keyword>
<dbReference type="HOGENOM" id="CLU_2816914_0_0_1"/>